<protein>
    <submittedName>
        <fullName evidence="1">Uncharacterized protein</fullName>
    </submittedName>
</protein>
<dbReference type="EMBL" id="JBHLZP010000020">
    <property type="protein sequence ID" value="MFB9831527.1"/>
    <property type="molecule type" value="Genomic_DNA"/>
</dbReference>
<accession>A0ABV5YBQ3</accession>
<gene>
    <name evidence="1" type="ORF">ACFFNX_04910</name>
</gene>
<dbReference type="RefSeq" id="WP_378195797.1">
    <property type="nucleotide sequence ID" value="NZ_JBHLZP010000020.1"/>
</dbReference>
<reference evidence="1 2" key="1">
    <citation type="submission" date="2024-09" db="EMBL/GenBank/DDBJ databases">
        <authorList>
            <person name="Sun Q."/>
            <person name="Mori K."/>
        </authorList>
    </citation>
    <scope>NUCLEOTIDE SEQUENCE [LARGE SCALE GENOMIC DNA]</scope>
    <source>
        <strain evidence="1 2">TBRC 0563</strain>
    </source>
</reference>
<organism evidence="1 2">
    <name type="scientific">Actinoallomurus acaciae</name>
    <dbReference type="NCBI Taxonomy" id="502577"/>
    <lineage>
        <taxon>Bacteria</taxon>
        <taxon>Bacillati</taxon>
        <taxon>Actinomycetota</taxon>
        <taxon>Actinomycetes</taxon>
        <taxon>Streptosporangiales</taxon>
        <taxon>Thermomonosporaceae</taxon>
        <taxon>Actinoallomurus</taxon>
    </lineage>
</organism>
<evidence type="ECO:0000313" key="1">
    <source>
        <dbReference type="EMBL" id="MFB9831527.1"/>
    </source>
</evidence>
<comment type="caution">
    <text evidence="1">The sequence shown here is derived from an EMBL/GenBank/DDBJ whole genome shotgun (WGS) entry which is preliminary data.</text>
</comment>
<proteinExistence type="predicted"/>
<keyword evidence="2" id="KW-1185">Reference proteome</keyword>
<sequence length="159" mass="17237">MRALLALGAVCCLATAWMLANREGLIVACAGLTALSLLILRAVVPGGPPAVSPPRRRPARDLARAFPGYRRIHSALGWADVSARHYDLSTRPLLQRLLTARLADRYGLDPARSPERARELLGEELWPLLDPSRPASSDSDAPGVDMVTLARIADRLETL</sequence>
<name>A0ABV5YBQ3_9ACTN</name>
<evidence type="ECO:0000313" key="2">
    <source>
        <dbReference type="Proteomes" id="UP001589627"/>
    </source>
</evidence>
<dbReference type="Proteomes" id="UP001589627">
    <property type="component" value="Unassembled WGS sequence"/>
</dbReference>